<evidence type="ECO:0000256" key="9">
    <source>
        <dbReference type="ARBA" id="ARBA00023180"/>
    </source>
</evidence>
<keyword evidence="9" id="KW-0325">Glycoprotein</keyword>
<evidence type="ECO:0000256" key="7">
    <source>
        <dbReference type="ARBA" id="ARBA00022989"/>
    </source>
</evidence>
<keyword evidence="7 11" id="KW-1133">Transmembrane helix</keyword>
<evidence type="ECO:0000256" key="2">
    <source>
        <dbReference type="ARBA" id="ARBA00008919"/>
    </source>
</evidence>
<name>A0A5K3F7Q6_MESCO</name>
<dbReference type="FunFam" id="3.40.50.11660:FF:000002">
    <property type="entry name" value="Alpha-(1,3)-fucosyltransferase"/>
    <property type="match status" value="1"/>
</dbReference>
<evidence type="ECO:0000313" key="13">
    <source>
        <dbReference type="WBParaSite" id="MCU_006060-RA"/>
    </source>
</evidence>
<feature type="transmembrane region" description="Helical" evidence="11">
    <location>
        <begin position="12"/>
        <end position="31"/>
    </location>
</feature>
<accession>A0A5K3F7Q6</accession>
<dbReference type="Gene3D" id="3.40.50.11660">
    <property type="entry name" value="Glycosyl transferase family 10, C-terminal domain"/>
    <property type="match status" value="1"/>
</dbReference>
<comment type="subcellular location">
    <subcellularLocation>
        <location evidence="10">Endomembrane system</location>
        <topology evidence="10">Single-pass type II membrane protein</topology>
    </subcellularLocation>
    <subcellularLocation>
        <location evidence="11">Golgi apparatus</location>
        <location evidence="11">Golgi stack membrane</location>
        <topology evidence="11">Single-pass type II membrane protein</topology>
    </subcellularLocation>
</comment>
<comment type="similarity">
    <text evidence="2 11">Belongs to the glycosyltransferase 10 family.</text>
</comment>
<dbReference type="UniPathway" id="UPA00378"/>
<comment type="pathway">
    <text evidence="1">Protein modification; protein glycosylation.</text>
</comment>
<evidence type="ECO:0000259" key="12">
    <source>
        <dbReference type="Pfam" id="PF00852"/>
    </source>
</evidence>
<evidence type="ECO:0000256" key="3">
    <source>
        <dbReference type="ARBA" id="ARBA00022676"/>
    </source>
</evidence>
<dbReference type="SUPFAM" id="SSF53756">
    <property type="entry name" value="UDP-Glycosyltransferase/glycogen phosphorylase"/>
    <property type="match status" value="1"/>
</dbReference>
<dbReference type="GO" id="GO:0032580">
    <property type="term" value="C:Golgi cisterna membrane"/>
    <property type="evidence" value="ECO:0007669"/>
    <property type="project" value="UniProtKB-SubCell"/>
</dbReference>
<keyword evidence="8 11" id="KW-0472">Membrane</keyword>
<proteinExistence type="inferred from homology"/>
<dbReference type="PANTHER" id="PTHR11929:SF194">
    <property type="entry name" value="ALPHA-(1,3)-FUCOSYLTRANSFERASE 10"/>
    <property type="match status" value="1"/>
</dbReference>
<keyword evidence="5 11" id="KW-0812">Transmembrane</keyword>
<reference evidence="13" key="1">
    <citation type="submission" date="2019-11" db="UniProtKB">
        <authorList>
            <consortium name="WormBaseParasite"/>
        </authorList>
    </citation>
    <scope>IDENTIFICATION</scope>
</reference>
<dbReference type="PANTHER" id="PTHR11929">
    <property type="entry name" value="ALPHA- 1,3 -FUCOSYLTRANSFERASE"/>
    <property type="match status" value="1"/>
</dbReference>
<evidence type="ECO:0000256" key="11">
    <source>
        <dbReference type="RuleBase" id="RU003832"/>
    </source>
</evidence>
<dbReference type="Pfam" id="PF00852">
    <property type="entry name" value="Glyco_transf_10"/>
    <property type="match status" value="1"/>
</dbReference>
<evidence type="ECO:0000256" key="8">
    <source>
        <dbReference type="ARBA" id="ARBA00023136"/>
    </source>
</evidence>
<keyword evidence="11" id="KW-0333">Golgi apparatus</keyword>
<keyword evidence="6" id="KW-0735">Signal-anchor</keyword>
<evidence type="ECO:0000256" key="1">
    <source>
        <dbReference type="ARBA" id="ARBA00004922"/>
    </source>
</evidence>
<dbReference type="EC" id="2.4.1.-" evidence="11"/>
<feature type="domain" description="Fucosyltransferase C-terminal" evidence="12">
    <location>
        <begin position="210"/>
        <end position="367"/>
    </location>
</feature>
<organism evidence="13">
    <name type="scientific">Mesocestoides corti</name>
    <name type="common">Flatworm</name>
    <dbReference type="NCBI Taxonomy" id="53468"/>
    <lineage>
        <taxon>Eukaryota</taxon>
        <taxon>Metazoa</taxon>
        <taxon>Spiralia</taxon>
        <taxon>Lophotrochozoa</taxon>
        <taxon>Platyhelminthes</taxon>
        <taxon>Cestoda</taxon>
        <taxon>Eucestoda</taxon>
        <taxon>Cyclophyllidea</taxon>
        <taxon>Mesocestoididae</taxon>
        <taxon>Mesocestoides</taxon>
    </lineage>
</organism>
<keyword evidence="3 11" id="KW-0328">Glycosyltransferase</keyword>
<evidence type="ECO:0000256" key="6">
    <source>
        <dbReference type="ARBA" id="ARBA00022968"/>
    </source>
</evidence>
<evidence type="ECO:0000256" key="5">
    <source>
        <dbReference type="ARBA" id="ARBA00022692"/>
    </source>
</evidence>
<dbReference type="WBParaSite" id="MCU_006060-RA">
    <property type="protein sequence ID" value="MCU_006060-RA"/>
    <property type="gene ID" value="MCU_006060"/>
</dbReference>
<dbReference type="GO" id="GO:0046920">
    <property type="term" value="F:alpha-(1-&gt;3)-fucosyltransferase activity"/>
    <property type="evidence" value="ECO:0007669"/>
    <property type="project" value="TreeGrafter"/>
</dbReference>
<protein>
    <recommendedName>
        <fullName evidence="11">Fucosyltransferase</fullName>
        <ecNumber evidence="11">2.4.1.-</ecNumber>
    </recommendedName>
</protein>
<dbReference type="InterPro" id="IPR001503">
    <property type="entry name" value="Glyco_trans_10"/>
</dbReference>
<dbReference type="InterPro" id="IPR038577">
    <property type="entry name" value="GT10-like_C_sf"/>
</dbReference>
<dbReference type="AlphaFoldDB" id="A0A5K3F7Q6"/>
<evidence type="ECO:0000256" key="10">
    <source>
        <dbReference type="ARBA" id="ARBA00060399"/>
    </source>
</evidence>
<evidence type="ECO:0000256" key="4">
    <source>
        <dbReference type="ARBA" id="ARBA00022679"/>
    </source>
</evidence>
<dbReference type="InterPro" id="IPR055270">
    <property type="entry name" value="Glyco_tran_10_C"/>
</dbReference>
<sequence>MEVKCMRLSKTAMLVCVVMLIFGWTIVRNFVFRSKLHDLSVTTEISESGLIAYHHVIDQMQWISDLATNQSELSTGKAPVIYYDRKLLYHPTDPAGCRYKCVFNHDKERLGKGDVVVYSGTFSPEEARKLKQRGVLIVFESGESPWHMPSLDTSQLSQIDMFNTYMAASPVPYMYPHFVRNTKPKLKFTDEEKAAMLAKDNTYLLPHYHRQKTKIIAWVVSNHSPRNNRNAYAKAIAKFIQVDIYGQGGRQFPSGRDEFQWLSENYKFYLAFENSNCRNYITEKVTSNALNLNMVPIVLGAYKEDYNDALPPHSYINVDDFKSIRNLTDYLLYLDRNDTAYAEYFAWKEHGQIHKANRLDCRLCGFVYQLNKGTVNLKLPEFRSFVDPQRLCFERPLLPLR</sequence>
<keyword evidence="4 11" id="KW-0808">Transferase</keyword>